<accession>A0ABX7QN06</accession>
<evidence type="ECO:0000313" key="2">
    <source>
        <dbReference type="Proteomes" id="UP000662770"/>
    </source>
</evidence>
<dbReference type="EMBL" id="CP071503">
    <property type="protein sequence ID" value="QSX32093.1"/>
    <property type="molecule type" value="Genomic_DNA"/>
</dbReference>
<protein>
    <submittedName>
        <fullName evidence="1">Uncharacterized protein</fullName>
    </submittedName>
</protein>
<proteinExistence type="predicted"/>
<reference evidence="1 2" key="1">
    <citation type="submission" date="2021-03" db="EMBL/GenBank/DDBJ databases">
        <title>Novel species identification of genus Shewanella.</title>
        <authorList>
            <person name="Liu G."/>
            <person name="Zhang Q."/>
        </authorList>
    </citation>
    <scope>NUCLEOTIDE SEQUENCE [LARGE SCALE GENOMIC DNA]</scope>
    <source>
        <strain evidence="1 2">FJAT-51800</strain>
    </source>
</reference>
<gene>
    <name evidence="1" type="ORF">JYB87_09850</name>
</gene>
<keyword evidence="2" id="KW-1185">Reference proteome</keyword>
<name>A0ABX7QN06_9GAMM</name>
<sequence length="66" mass="7438">MLRWILLKVQHINGILAPHIKATFSFFSAVLKPRDGSISIRHTLAGVTPADFIPKFTHKKDALLCR</sequence>
<evidence type="ECO:0000313" key="1">
    <source>
        <dbReference type="EMBL" id="QSX32093.1"/>
    </source>
</evidence>
<dbReference type="RefSeq" id="WP_207353338.1">
    <property type="nucleotide sequence ID" value="NZ_CP071503.1"/>
</dbReference>
<organism evidence="1 2">
    <name type="scientific">Shewanella avicenniae</name>
    <dbReference type="NCBI Taxonomy" id="2814294"/>
    <lineage>
        <taxon>Bacteria</taxon>
        <taxon>Pseudomonadati</taxon>
        <taxon>Pseudomonadota</taxon>
        <taxon>Gammaproteobacteria</taxon>
        <taxon>Alteromonadales</taxon>
        <taxon>Shewanellaceae</taxon>
        <taxon>Shewanella</taxon>
    </lineage>
</organism>
<dbReference type="Proteomes" id="UP000662770">
    <property type="component" value="Chromosome"/>
</dbReference>